<keyword evidence="4" id="KW-1185">Reference proteome</keyword>
<reference evidence="3 4" key="1">
    <citation type="submission" date="2024-06" db="EMBL/GenBank/DDBJ databases">
        <title>Sorghum-associated microbial communities from plants grown in Nebraska, USA.</title>
        <authorList>
            <person name="Schachtman D."/>
        </authorList>
    </citation>
    <scope>NUCLEOTIDE SEQUENCE [LARGE SCALE GENOMIC DNA]</scope>
    <source>
        <strain evidence="3 4">736</strain>
    </source>
</reference>
<proteinExistence type="predicted"/>
<feature type="transmembrane region" description="Helical" evidence="1">
    <location>
        <begin position="69"/>
        <end position="93"/>
    </location>
</feature>
<dbReference type="Proteomes" id="UP001549363">
    <property type="component" value="Unassembled WGS sequence"/>
</dbReference>
<gene>
    <name evidence="3" type="ORF">ABIA69_001164</name>
</gene>
<dbReference type="InterPro" id="IPR026870">
    <property type="entry name" value="Zinc_ribbon_dom"/>
</dbReference>
<evidence type="ECO:0000313" key="3">
    <source>
        <dbReference type="EMBL" id="MET4560021.1"/>
    </source>
</evidence>
<accession>A0ABV2PGF9</accession>
<protein>
    <submittedName>
        <fullName evidence="3">Membrane protein YvbJ</fullName>
    </submittedName>
</protein>
<organism evidence="3 4">
    <name type="scientific">Lysinibacillus parviboronicapiens</name>
    <dbReference type="NCBI Taxonomy" id="436516"/>
    <lineage>
        <taxon>Bacteria</taxon>
        <taxon>Bacillati</taxon>
        <taxon>Bacillota</taxon>
        <taxon>Bacilli</taxon>
        <taxon>Bacillales</taxon>
        <taxon>Bacillaceae</taxon>
        <taxon>Lysinibacillus</taxon>
    </lineage>
</organism>
<evidence type="ECO:0000313" key="4">
    <source>
        <dbReference type="Proteomes" id="UP001549363"/>
    </source>
</evidence>
<keyword evidence="1" id="KW-0472">Membrane</keyword>
<dbReference type="EMBL" id="JBEPSB010000003">
    <property type="protein sequence ID" value="MET4560021.1"/>
    <property type="molecule type" value="Genomic_DNA"/>
</dbReference>
<dbReference type="Pfam" id="PF13240">
    <property type="entry name" value="Zn_Ribbon_1"/>
    <property type="match status" value="1"/>
</dbReference>
<feature type="transmembrane region" description="Helical" evidence="1">
    <location>
        <begin position="36"/>
        <end position="57"/>
    </location>
</feature>
<sequence>MFCPHCGEEIAVQAEICPKCGVRVHKTQPEVDEANVAINILSVCCTPLIGFIMYFLWKDNKPKAAKSALVWALIAIALYIVLIVGFGVLGFLLDDGY</sequence>
<evidence type="ECO:0000259" key="2">
    <source>
        <dbReference type="Pfam" id="PF13240"/>
    </source>
</evidence>
<feature type="domain" description="Zinc-ribbon" evidence="2">
    <location>
        <begin position="2"/>
        <end position="21"/>
    </location>
</feature>
<name>A0ABV2PGF9_9BACI</name>
<dbReference type="RefSeq" id="WP_010858909.1">
    <property type="nucleotide sequence ID" value="NZ_JBEPSB010000003.1"/>
</dbReference>
<evidence type="ECO:0000256" key="1">
    <source>
        <dbReference type="SAM" id="Phobius"/>
    </source>
</evidence>
<keyword evidence="1" id="KW-1133">Transmembrane helix</keyword>
<keyword evidence="1" id="KW-0812">Transmembrane</keyword>
<comment type="caution">
    <text evidence="3">The sequence shown here is derived from an EMBL/GenBank/DDBJ whole genome shotgun (WGS) entry which is preliminary data.</text>
</comment>